<dbReference type="PANTHER" id="PTHR19446">
    <property type="entry name" value="REVERSE TRANSCRIPTASES"/>
    <property type="match status" value="1"/>
</dbReference>
<dbReference type="InterPro" id="IPR000477">
    <property type="entry name" value="RT_dom"/>
</dbReference>
<dbReference type="EMBL" id="GECU01006412">
    <property type="protein sequence ID" value="JAT01295.1"/>
    <property type="molecule type" value="Transcribed_RNA"/>
</dbReference>
<protein>
    <recommendedName>
        <fullName evidence="1">Reverse transcriptase domain-containing protein</fullName>
    </recommendedName>
</protein>
<accession>A0A1B6JPW1</accession>
<feature type="non-terminal residue" evidence="2">
    <location>
        <position position="218"/>
    </location>
</feature>
<organism evidence="2">
    <name type="scientific">Homalodisca liturata</name>
    <dbReference type="NCBI Taxonomy" id="320908"/>
    <lineage>
        <taxon>Eukaryota</taxon>
        <taxon>Metazoa</taxon>
        <taxon>Ecdysozoa</taxon>
        <taxon>Arthropoda</taxon>
        <taxon>Hexapoda</taxon>
        <taxon>Insecta</taxon>
        <taxon>Pterygota</taxon>
        <taxon>Neoptera</taxon>
        <taxon>Paraneoptera</taxon>
        <taxon>Hemiptera</taxon>
        <taxon>Auchenorrhyncha</taxon>
        <taxon>Membracoidea</taxon>
        <taxon>Cicadellidae</taxon>
        <taxon>Cicadellinae</taxon>
        <taxon>Proconiini</taxon>
        <taxon>Homalodisca</taxon>
    </lineage>
</organism>
<evidence type="ECO:0000313" key="2">
    <source>
        <dbReference type="EMBL" id="JAT01295.1"/>
    </source>
</evidence>
<dbReference type="AlphaFoldDB" id="A0A1B6JPW1"/>
<dbReference type="Pfam" id="PF00078">
    <property type="entry name" value="RVT_1"/>
    <property type="match status" value="1"/>
</dbReference>
<name>A0A1B6JPW1_9HEMI</name>
<feature type="non-terminal residue" evidence="2">
    <location>
        <position position="1"/>
    </location>
</feature>
<feature type="domain" description="Reverse transcriptase" evidence="1">
    <location>
        <begin position="79"/>
        <end position="218"/>
    </location>
</feature>
<proteinExistence type="predicted"/>
<reference evidence="2" key="1">
    <citation type="submission" date="2015-11" db="EMBL/GenBank/DDBJ databases">
        <title>De novo transcriptome assembly of four potential Pierce s Disease insect vectors from Arizona vineyards.</title>
        <authorList>
            <person name="Tassone E.E."/>
        </authorList>
    </citation>
    <scope>NUCLEOTIDE SEQUENCE</scope>
</reference>
<gene>
    <name evidence="2" type="ORF">g.2540</name>
</gene>
<evidence type="ECO:0000259" key="1">
    <source>
        <dbReference type="PROSITE" id="PS50878"/>
    </source>
</evidence>
<dbReference type="PROSITE" id="PS50878">
    <property type="entry name" value="RT_POL"/>
    <property type="match status" value="1"/>
</dbReference>
<sequence>INKIRSNIKKPSSVLATEMCPMFANPDSFKWNQVSVSEIRSVISQMKKTDSKDFYGLSSNMLKEIVDHVAEPLTISINLCLEQGVFPDSLKISKVIPVFKKGPTTSPASFRPISLIPVFGKVIEHIVYKQVSLYLESHGFLSDQQFGFRQGRSTISAIDTVVKEILNAFESKEYAWTTLIDLSRAFDCVDHSLLLEKMEQYGISGSAKQFFRSYLSKR</sequence>